<feature type="compositionally biased region" description="Acidic residues" evidence="7">
    <location>
        <begin position="428"/>
        <end position="443"/>
    </location>
</feature>
<dbReference type="Pfam" id="PF16958">
    <property type="entry name" value="PRP9_N"/>
    <property type="match status" value="1"/>
</dbReference>
<organism evidence="9">
    <name type="scientific">Blastobotrys adeninivorans</name>
    <name type="common">Yeast</name>
    <name type="synonym">Arxula adeninivorans</name>
    <dbReference type="NCBI Taxonomy" id="409370"/>
    <lineage>
        <taxon>Eukaryota</taxon>
        <taxon>Fungi</taxon>
        <taxon>Dikarya</taxon>
        <taxon>Ascomycota</taxon>
        <taxon>Saccharomycotina</taxon>
        <taxon>Dipodascomycetes</taxon>
        <taxon>Dipodascales</taxon>
        <taxon>Trichomonascaceae</taxon>
        <taxon>Blastobotrys</taxon>
    </lineage>
</organism>
<evidence type="ECO:0000256" key="3">
    <source>
        <dbReference type="ARBA" id="ARBA00022723"/>
    </source>
</evidence>
<feature type="compositionally biased region" description="Low complexity" evidence="7">
    <location>
        <begin position="301"/>
        <end position="317"/>
    </location>
</feature>
<dbReference type="GO" id="GO:0000398">
    <property type="term" value="P:mRNA splicing, via spliceosome"/>
    <property type="evidence" value="ECO:0007669"/>
    <property type="project" value="InterPro"/>
</dbReference>
<dbReference type="InterPro" id="IPR013087">
    <property type="entry name" value="Znf_C2H2_type"/>
</dbReference>
<proteinExistence type="inferred from homology"/>
<keyword evidence="3" id="KW-0479">Metal-binding</keyword>
<dbReference type="SUPFAM" id="SSF57667">
    <property type="entry name" value="beta-beta-alpha zinc fingers"/>
    <property type="match status" value="1"/>
</dbReference>
<accession>A0A060SXW9</accession>
<dbReference type="InterPro" id="IPR024598">
    <property type="entry name" value="SF3a60/Prp9_C"/>
</dbReference>
<dbReference type="PROSITE" id="PS00028">
    <property type="entry name" value="ZINC_FINGER_C2H2_1"/>
    <property type="match status" value="1"/>
</dbReference>
<evidence type="ECO:0000256" key="1">
    <source>
        <dbReference type="ARBA" id="ARBA00004123"/>
    </source>
</evidence>
<feature type="region of interest" description="Disordered" evidence="7">
    <location>
        <begin position="36"/>
        <end position="58"/>
    </location>
</feature>
<dbReference type="GO" id="GO:0003723">
    <property type="term" value="F:RNA binding"/>
    <property type="evidence" value="ECO:0007669"/>
    <property type="project" value="InterPro"/>
</dbReference>
<reference evidence="9" key="2">
    <citation type="submission" date="2014-06" db="EMBL/GenBank/DDBJ databases">
        <title>The complete genome of Blastobotrys (Arxula) adeninivorans LS3 - a yeast of biotechnological interest.</title>
        <authorList>
            <person name="Kunze G."/>
            <person name="Gaillardin C."/>
            <person name="Czernicka M."/>
            <person name="Durrens P."/>
            <person name="Martin T."/>
            <person name="Boer E."/>
            <person name="Gabaldon T."/>
            <person name="Cruz J."/>
            <person name="Talla E."/>
            <person name="Marck C."/>
            <person name="Goffeau A."/>
            <person name="Barbe V."/>
            <person name="Baret P."/>
            <person name="Baronian K."/>
            <person name="Beier S."/>
            <person name="Bleykasten C."/>
            <person name="Bode R."/>
            <person name="Casaregola S."/>
            <person name="Despons L."/>
            <person name="Fairhead C."/>
            <person name="Giersberg M."/>
            <person name="Gierski P."/>
            <person name="Hahnel U."/>
            <person name="Hartmann A."/>
            <person name="Jankowska D."/>
            <person name="Jubin C."/>
            <person name="Jung P."/>
            <person name="Lafontaine I."/>
            <person name="Leh-Louis V."/>
            <person name="Lemaire M."/>
            <person name="Marcet-Houben M."/>
            <person name="Mascher M."/>
            <person name="Morel G."/>
            <person name="Richard G.-F."/>
            <person name="Riechen J."/>
            <person name="Sacerdot C."/>
            <person name="Sarkar A."/>
            <person name="Savel G."/>
            <person name="Schacherer J."/>
            <person name="Sherman D."/>
            <person name="Straub M.-L."/>
            <person name="Stein N."/>
            <person name="Thierry A."/>
            <person name="Trautwein-Schult A."/>
            <person name="Westhof E."/>
            <person name="Worch S."/>
            <person name="Dujon B."/>
            <person name="Souciet J.-L."/>
            <person name="Wincker P."/>
            <person name="Scholz U."/>
            <person name="Neuveglise N."/>
        </authorList>
    </citation>
    <scope>NUCLEOTIDE SEQUENCE</scope>
    <source>
        <strain evidence="9">LS3</strain>
    </source>
</reference>
<gene>
    <name evidence="9" type="ORF">GNLVRS02_ARAD1A15774g</name>
</gene>
<dbReference type="InterPro" id="IPR003604">
    <property type="entry name" value="Matrin/U1-like-C_Znf_C2H2"/>
</dbReference>
<dbReference type="EMBL" id="HG937691">
    <property type="protein sequence ID" value="CDP33710.1"/>
    <property type="molecule type" value="Genomic_DNA"/>
</dbReference>
<keyword evidence="5" id="KW-0862">Zinc</keyword>
<dbReference type="PROSITE" id="PS50171">
    <property type="entry name" value="ZF_MATRIN"/>
    <property type="match status" value="1"/>
</dbReference>
<dbReference type="InterPro" id="IPR022755">
    <property type="entry name" value="Znf_C2H2_jaz"/>
</dbReference>
<evidence type="ECO:0000256" key="5">
    <source>
        <dbReference type="ARBA" id="ARBA00022833"/>
    </source>
</evidence>
<sequence length="570" mass="65289">MSVATTGLLETERSALEELERIEQAIADRISYNPAVLPPSHGLTTSSSLNGKRKRPTRDTVLHKHEIANMLDRYESQCKYIKQVEDPDRDLLKAKQEELGRMFGEKSFTSQYDHFKSQVAQILEYHRNYPNEPVENLEGLYKMKRTLRAERKKLAAQANADLDDGAEDEVVNTNVTTDRLLSAFSADLNVDAKFSGEEFYGRFVDLVTFHEQFLNLKFVQRKLSYVQYLDIFAEFENSLIYTTARLRDPQYFTYTSQVHAYLKDFVKKTRPLEHPDSTLAAFDKEFDNSWESGNLPSWIKSSTNPESNEGGSSSQEGVPAEDGTVWCSACTKKFKNQSVYNGHLNGNKHKKNVQAVQATQVSDGHKSDTKIRALLYHEYCIKSIAEFISKQIQDTRANVERRLALTGQERQMEIQSLEAEIYGARNEESDDDSNDDNESDSEDDVIYNPLKLPLGWDGKPIPVWLWKLNGLGIEFQCEICGNYTYMGRKSFEKHFMEARHQHGLKCLGIEPSLLFKGITSINDAVTLWEKKKRERRLQEGSRESVVEMEDEEGNVMSAKVYNDLKKQGLL</sequence>
<dbReference type="Pfam" id="PF12171">
    <property type="entry name" value="zf-C2H2_jaz"/>
    <property type="match status" value="1"/>
</dbReference>
<dbReference type="SMART" id="SM00451">
    <property type="entry name" value="ZnF_U1"/>
    <property type="match status" value="1"/>
</dbReference>
<dbReference type="InterPro" id="IPR000690">
    <property type="entry name" value="Matrin/U1-C_Znf_C2H2"/>
</dbReference>
<feature type="region of interest" description="Disordered" evidence="7">
    <location>
        <begin position="424"/>
        <end position="443"/>
    </location>
</feature>
<feature type="region of interest" description="Disordered" evidence="7">
    <location>
        <begin position="297"/>
        <end position="320"/>
    </location>
</feature>
<dbReference type="Pfam" id="PF11931">
    <property type="entry name" value="SF3a60_Prp9_C"/>
    <property type="match status" value="1"/>
</dbReference>
<keyword evidence="4" id="KW-0863">Zinc-finger</keyword>
<evidence type="ECO:0000313" key="9">
    <source>
        <dbReference type="EMBL" id="CDP33710.1"/>
    </source>
</evidence>
<comment type="similarity">
    <text evidence="2">Belongs to the SF3A3 family.</text>
</comment>
<dbReference type="PhylomeDB" id="A0A060SXW9"/>
<evidence type="ECO:0000256" key="6">
    <source>
        <dbReference type="ARBA" id="ARBA00023242"/>
    </source>
</evidence>
<evidence type="ECO:0000259" key="8">
    <source>
        <dbReference type="PROSITE" id="PS50171"/>
    </source>
</evidence>
<feature type="domain" description="Matrin-type" evidence="8">
    <location>
        <begin position="475"/>
        <end position="506"/>
    </location>
</feature>
<evidence type="ECO:0000256" key="2">
    <source>
        <dbReference type="ARBA" id="ARBA00008776"/>
    </source>
</evidence>
<dbReference type="AlphaFoldDB" id="A0A060SXW9"/>
<dbReference type="SMART" id="SM00355">
    <property type="entry name" value="ZnF_C2H2"/>
    <property type="match status" value="2"/>
</dbReference>
<dbReference type="GO" id="GO:0005681">
    <property type="term" value="C:spliceosomal complex"/>
    <property type="evidence" value="ECO:0007669"/>
    <property type="project" value="InterPro"/>
</dbReference>
<protein>
    <submittedName>
        <fullName evidence="9">ARAD1A15774p</fullName>
    </submittedName>
</protein>
<evidence type="ECO:0000256" key="7">
    <source>
        <dbReference type="SAM" id="MobiDB-lite"/>
    </source>
</evidence>
<dbReference type="Pfam" id="PF16837">
    <property type="entry name" value="SF3A3"/>
    <property type="match status" value="1"/>
</dbReference>
<comment type="subcellular location">
    <subcellularLocation>
        <location evidence="1">Nucleus</location>
    </subcellularLocation>
</comment>
<dbReference type="InterPro" id="IPR031590">
    <property type="entry name" value="PRP9_N"/>
</dbReference>
<dbReference type="Gene3D" id="3.30.160.60">
    <property type="entry name" value="Classic Zinc Finger"/>
    <property type="match status" value="1"/>
</dbReference>
<keyword evidence="6" id="KW-0539">Nucleus</keyword>
<dbReference type="PANTHER" id="PTHR12786">
    <property type="entry name" value="SPLICING FACTOR SF3A-RELATED"/>
    <property type="match status" value="1"/>
</dbReference>
<dbReference type="GO" id="GO:0008270">
    <property type="term" value="F:zinc ion binding"/>
    <property type="evidence" value="ECO:0007669"/>
    <property type="project" value="UniProtKB-KW"/>
</dbReference>
<name>A0A060SXW9_BLAAD</name>
<reference evidence="9" key="1">
    <citation type="submission" date="2014-02" db="EMBL/GenBank/DDBJ databases">
        <authorList>
            <person name="Genoscope - CEA"/>
        </authorList>
    </citation>
    <scope>NUCLEOTIDE SEQUENCE</scope>
    <source>
        <strain evidence="9">LS3</strain>
    </source>
</reference>
<dbReference type="InterPro" id="IPR031774">
    <property type="entry name" value="SF3A3_dom"/>
</dbReference>
<evidence type="ECO:0000256" key="4">
    <source>
        <dbReference type="ARBA" id="ARBA00022771"/>
    </source>
</evidence>
<dbReference type="InterPro" id="IPR051421">
    <property type="entry name" value="RNA_Proc_DNA_Dmg_Regulator"/>
</dbReference>
<dbReference type="PANTHER" id="PTHR12786:SF2">
    <property type="entry name" value="SPLICING FACTOR 3A SUBUNIT 3"/>
    <property type="match status" value="1"/>
</dbReference>
<dbReference type="InterPro" id="IPR036236">
    <property type="entry name" value="Znf_C2H2_sf"/>
</dbReference>